<gene>
    <name evidence="2" type="ORF">VTL71DRAFT_12500</name>
</gene>
<keyword evidence="3" id="KW-1185">Reference proteome</keyword>
<sequence>MGSLEPPVTPMVQEQEFYAPDSDALPLQPQWSSLTEATASFINSNNKSNHFEVQPPRAVGGAELLMEPLVRPVTPKVQEQGFYTPGSNHLPPQPHWSPITPPRNLIIKPEPKPPFNRTAFVNEQQTRLFRDPAAALLLHTYEAADQLFPNTYYSHLAPQGAHILRHGQAAQTNEVVADADFIAVNLTDLDMWLGHGSGGKVMLLRDRPWSTGRPSTSSSSILEEAAVIDPEMVIDVQDSGQQYSDEHPAVRGLRLQEAIARMKDRNQAPINALNIECKEELLIPPPLAKHCRELVNATRYASSRAVRLVGHKTEIGKKTTETIHTHAVDIQSCIKFQINGQAGAFSSWHMDNMGVYTWITLEPTFEYSSSFASEDSKIAARDFDNFYSTPEDETVLKLWAIIVTSSPAEDAEARAGFAKDGEDWMPNPKWIKVIALTRFDTLIMPPGTIHAPITVTDCLFRGGMVLQKRFMKDTIKHWKYCIANPHCTNEAAPKQTRSVIDYLERVIVANPKEYGFGDDFDEAVFKEDCKKISAVALSCKCKSGCNRGSGCSCFVVGQRCGALCHKGGKCSNPCGVHESGPLAEMAKQMSADSQPRKRARTSRTPKTEPKTELKVEPAVEPVAILPPVTVRPPVAIPSPAAILPPAPMI</sequence>
<feature type="compositionally biased region" description="Basic and acidic residues" evidence="1">
    <location>
        <begin position="605"/>
        <end position="614"/>
    </location>
</feature>
<dbReference type="Gene3D" id="2.60.120.650">
    <property type="entry name" value="Cupin"/>
    <property type="match status" value="1"/>
</dbReference>
<accession>A0ABR4CMW5</accession>
<organism evidence="2 3">
    <name type="scientific">Oculimacula yallundae</name>
    <dbReference type="NCBI Taxonomy" id="86028"/>
    <lineage>
        <taxon>Eukaryota</taxon>
        <taxon>Fungi</taxon>
        <taxon>Dikarya</taxon>
        <taxon>Ascomycota</taxon>
        <taxon>Pezizomycotina</taxon>
        <taxon>Leotiomycetes</taxon>
        <taxon>Helotiales</taxon>
        <taxon>Ploettnerulaceae</taxon>
        <taxon>Oculimacula</taxon>
    </lineage>
</organism>
<evidence type="ECO:0000313" key="3">
    <source>
        <dbReference type="Proteomes" id="UP001595075"/>
    </source>
</evidence>
<evidence type="ECO:0000313" key="2">
    <source>
        <dbReference type="EMBL" id="KAL2071265.1"/>
    </source>
</evidence>
<comment type="caution">
    <text evidence="2">The sequence shown here is derived from an EMBL/GenBank/DDBJ whole genome shotgun (WGS) entry which is preliminary data.</text>
</comment>
<feature type="region of interest" description="Disordered" evidence="1">
    <location>
        <begin position="587"/>
        <end position="614"/>
    </location>
</feature>
<dbReference type="Proteomes" id="UP001595075">
    <property type="component" value="Unassembled WGS sequence"/>
</dbReference>
<reference evidence="2 3" key="1">
    <citation type="journal article" date="2024" name="Commun. Biol.">
        <title>Comparative genomic analysis of thermophilic fungi reveals convergent evolutionary adaptations and gene losses.</title>
        <authorList>
            <person name="Steindorff A.S."/>
            <person name="Aguilar-Pontes M.V."/>
            <person name="Robinson A.J."/>
            <person name="Andreopoulos B."/>
            <person name="LaButti K."/>
            <person name="Kuo A."/>
            <person name="Mondo S."/>
            <person name="Riley R."/>
            <person name="Otillar R."/>
            <person name="Haridas S."/>
            <person name="Lipzen A."/>
            <person name="Grimwood J."/>
            <person name="Schmutz J."/>
            <person name="Clum A."/>
            <person name="Reid I.D."/>
            <person name="Moisan M.C."/>
            <person name="Butler G."/>
            <person name="Nguyen T.T.M."/>
            <person name="Dewar K."/>
            <person name="Conant G."/>
            <person name="Drula E."/>
            <person name="Henrissat B."/>
            <person name="Hansel C."/>
            <person name="Singer S."/>
            <person name="Hutchinson M.I."/>
            <person name="de Vries R.P."/>
            <person name="Natvig D.O."/>
            <person name="Powell A.J."/>
            <person name="Tsang A."/>
            <person name="Grigoriev I.V."/>
        </authorList>
    </citation>
    <scope>NUCLEOTIDE SEQUENCE [LARGE SCALE GENOMIC DNA]</scope>
    <source>
        <strain evidence="2 3">CBS 494.80</strain>
    </source>
</reference>
<name>A0ABR4CMW5_9HELO</name>
<protein>
    <recommendedName>
        <fullName evidence="4">JmjC domain-containing protein</fullName>
    </recommendedName>
</protein>
<evidence type="ECO:0008006" key="4">
    <source>
        <dbReference type="Google" id="ProtNLM"/>
    </source>
</evidence>
<evidence type="ECO:0000256" key="1">
    <source>
        <dbReference type="SAM" id="MobiDB-lite"/>
    </source>
</evidence>
<proteinExistence type="predicted"/>
<dbReference type="EMBL" id="JAZHXI010000005">
    <property type="protein sequence ID" value="KAL2071265.1"/>
    <property type="molecule type" value="Genomic_DNA"/>
</dbReference>